<feature type="transmembrane region" description="Helical" evidence="1">
    <location>
        <begin position="60"/>
        <end position="89"/>
    </location>
</feature>
<protein>
    <submittedName>
        <fullName evidence="2">Uncharacterized protein</fullName>
    </submittedName>
</protein>
<keyword evidence="1" id="KW-0812">Transmembrane</keyword>
<evidence type="ECO:0000256" key="1">
    <source>
        <dbReference type="SAM" id="Phobius"/>
    </source>
</evidence>
<accession>A0A0H3XK19</accession>
<reference evidence="2 3" key="1">
    <citation type="journal article" date="2015" name="Genome Biol. Evol.">
        <title>Found and Lost: The Fates of Horizontally Acquired Genes in Arthropod-Symbiotic Spiroplasma.</title>
        <authorList>
            <person name="Lo W.S."/>
            <person name="Gasparich G.E."/>
            <person name="Kuo C.H."/>
        </authorList>
    </citation>
    <scope>NUCLEOTIDE SEQUENCE [LARGE SCALE GENOMIC DNA]</scope>
    <source>
        <strain evidence="3">TDA-040725-5</strain>
    </source>
</reference>
<name>A0A0H3XK19_9MOLU</name>
<dbReference type="AlphaFoldDB" id="A0A0H3XK19"/>
<sequence>MINFKFVKAQFKSVIISIIIFFILFVVLLIPALILNSFAPGITINKSSSGSIGSSSELGGAILLPSTLYGVPGFILMFAFGIVLIHILLVKETDRGYLASWLTTPMTRRTILNSKLFVILSSIMMVNIVMLILQLIFFAALYRDFHHQAQVDIVLASFSFLFLSFLWTAINWVIMGFFNKPGAALSVAIGVSTWFIICAILSQMSGIDAQFKFLKYFKYFTITSFFNLPFNFGELPDMNDPSIPVGFHGTIYAEVKPIHALDFAWQMPVMIIAGGGGYYGGNLIVIHKDLAL</sequence>
<feature type="transmembrane region" description="Helical" evidence="1">
    <location>
        <begin position="263"/>
        <end position="286"/>
    </location>
</feature>
<keyword evidence="1" id="KW-1133">Transmembrane helix</keyword>
<dbReference type="EMBL" id="CP011856">
    <property type="protein sequence ID" value="AKM54211.1"/>
    <property type="molecule type" value="Genomic_DNA"/>
</dbReference>
<feature type="transmembrane region" description="Helical" evidence="1">
    <location>
        <begin position="116"/>
        <end position="141"/>
    </location>
</feature>
<feature type="transmembrane region" description="Helical" evidence="1">
    <location>
        <begin position="153"/>
        <end position="177"/>
    </location>
</feature>
<evidence type="ECO:0000313" key="3">
    <source>
        <dbReference type="Proteomes" id="UP000035661"/>
    </source>
</evidence>
<organism evidence="2 3">
    <name type="scientific">Spiroplasma eriocheiris</name>
    <dbReference type="NCBI Taxonomy" id="315358"/>
    <lineage>
        <taxon>Bacteria</taxon>
        <taxon>Bacillati</taxon>
        <taxon>Mycoplasmatota</taxon>
        <taxon>Mollicutes</taxon>
        <taxon>Entomoplasmatales</taxon>
        <taxon>Spiroplasmataceae</taxon>
        <taxon>Spiroplasma</taxon>
    </lineage>
</organism>
<dbReference type="Proteomes" id="UP000035661">
    <property type="component" value="Chromosome"/>
</dbReference>
<dbReference type="PATRIC" id="fig|743698.3.peg.643"/>
<feature type="transmembrane region" description="Helical" evidence="1">
    <location>
        <begin position="14"/>
        <end position="39"/>
    </location>
</feature>
<proteinExistence type="predicted"/>
<evidence type="ECO:0000313" key="2">
    <source>
        <dbReference type="EMBL" id="AKM54211.1"/>
    </source>
</evidence>
<keyword evidence="3" id="KW-1185">Reference proteome</keyword>
<dbReference type="STRING" id="315358.SERIO_v1c06410"/>
<dbReference type="RefSeq" id="WP_047791440.1">
    <property type="nucleotide sequence ID" value="NZ_CP011856.1"/>
</dbReference>
<keyword evidence="1" id="KW-0472">Membrane</keyword>
<feature type="transmembrane region" description="Helical" evidence="1">
    <location>
        <begin position="183"/>
        <end position="201"/>
    </location>
</feature>
<dbReference type="KEGG" id="seri:SERIO_v1c06410"/>
<reference evidence="3" key="2">
    <citation type="submission" date="2015-06" db="EMBL/GenBank/DDBJ databases">
        <title>Complete genome sequence of Spiroplasma eriocheiris TDA-040725-5 (DSM 21848).</title>
        <authorList>
            <person name="Lo W.-S."/>
            <person name="Kuo C.-H."/>
        </authorList>
    </citation>
    <scope>NUCLEOTIDE SEQUENCE [LARGE SCALE GENOMIC DNA]</scope>
    <source>
        <strain evidence="3">TDA-040725-5</strain>
    </source>
</reference>
<gene>
    <name evidence="2" type="ORF">SERIO_v1c06410</name>
</gene>